<organism evidence="1 2">
    <name type="scientific">Dreissena polymorpha</name>
    <name type="common">Zebra mussel</name>
    <name type="synonym">Mytilus polymorpha</name>
    <dbReference type="NCBI Taxonomy" id="45954"/>
    <lineage>
        <taxon>Eukaryota</taxon>
        <taxon>Metazoa</taxon>
        <taxon>Spiralia</taxon>
        <taxon>Lophotrochozoa</taxon>
        <taxon>Mollusca</taxon>
        <taxon>Bivalvia</taxon>
        <taxon>Autobranchia</taxon>
        <taxon>Heteroconchia</taxon>
        <taxon>Euheterodonta</taxon>
        <taxon>Imparidentia</taxon>
        <taxon>Neoheterodontei</taxon>
        <taxon>Myida</taxon>
        <taxon>Dreissenoidea</taxon>
        <taxon>Dreissenidae</taxon>
        <taxon>Dreissena</taxon>
    </lineage>
</organism>
<name>A0A9D4DRU2_DREPO</name>
<accession>A0A9D4DRU2</accession>
<evidence type="ECO:0000313" key="1">
    <source>
        <dbReference type="EMBL" id="KAH3754682.1"/>
    </source>
</evidence>
<keyword evidence="2" id="KW-1185">Reference proteome</keyword>
<gene>
    <name evidence="1" type="ORF">DPMN_189363</name>
</gene>
<dbReference type="EMBL" id="JAIWYP010000010">
    <property type="protein sequence ID" value="KAH3754682.1"/>
    <property type="molecule type" value="Genomic_DNA"/>
</dbReference>
<comment type="caution">
    <text evidence="1">The sequence shown here is derived from an EMBL/GenBank/DDBJ whole genome shotgun (WGS) entry which is preliminary data.</text>
</comment>
<sequence>MYMCPNKNTFCFNCEQNGFQLGVFACTKRIRYDMGQYLLGLPGEEAQFYCEKCFKGFCHSCLKLHNQLYKTHPVFGRKQMEKWPIAKSTLDLLRKCSEQSDKINKAIM</sequence>
<dbReference type="Proteomes" id="UP000828390">
    <property type="component" value="Unassembled WGS sequence"/>
</dbReference>
<reference evidence="1" key="1">
    <citation type="journal article" date="2019" name="bioRxiv">
        <title>The Genome of the Zebra Mussel, Dreissena polymorpha: A Resource for Invasive Species Research.</title>
        <authorList>
            <person name="McCartney M.A."/>
            <person name="Auch B."/>
            <person name="Kono T."/>
            <person name="Mallez S."/>
            <person name="Zhang Y."/>
            <person name="Obille A."/>
            <person name="Becker A."/>
            <person name="Abrahante J.E."/>
            <person name="Garbe J."/>
            <person name="Badalamenti J.P."/>
            <person name="Herman A."/>
            <person name="Mangelson H."/>
            <person name="Liachko I."/>
            <person name="Sullivan S."/>
            <person name="Sone E.D."/>
            <person name="Koren S."/>
            <person name="Silverstein K.A.T."/>
            <person name="Beckman K.B."/>
            <person name="Gohl D.M."/>
        </authorList>
    </citation>
    <scope>NUCLEOTIDE SEQUENCE</scope>
    <source>
        <strain evidence="1">Duluth1</strain>
        <tissue evidence="1">Whole animal</tissue>
    </source>
</reference>
<evidence type="ECO:0000313" key="2">
    <source>
        <dbReference type="Proteomes" id="UP000828390"/>
    </source>
</evidence>
<dbReference type="AlphaFoldDB" id="A0A9D4DRU2"/>
<dbReference type="PROSITE" id="PS51257">
    <property type="entry name" value="PROKAR_LIPOPROTEIN"/>
    <property type="match status" value="1"/>
</dbReference>
<proteinExistence type="predicted"/>
<protein>
    <submittedName>
        <fullName evidence="1">Uncharacterized protein</fullName>
    </submittedName>
</protein>
<reference evidence="1" key="2">
    <citation type="submission" date="2020-11" db="EMBL/GenBank/DDBJ databases">
        <authorList>
            <person name="McCartney M.A."/>
            <person name="Auch B."/>
            <person name="Kono T."/>
            <person name="Mallez S."/>
            <person name="Becker A."/>
            <person name="Gohl D.M."/>
            <person name="Silverstein K.A.T."/>
            <person name="Koren S."/>
            <person name="Bechman K.B."/>
            <person name="Herman A."/>
            <person name="Abrahante J.E."/>
            <person name="Garbe J."/>
        </authorList>
    </citation>
    <scope>NUCLEOTIDE SEQUENCE</scope>
    <source>
        <strain evidence="1">Duluth1</strain>
        <tissue evidence="1">Whole animal</tissue>
    </source>
</reference>